<evidence type="ECO:0000256" key="1">
    <source>
        <dbReference type="ARBA" id="ARBA00001917"/>
    </source>
</evidence>
<keyword evidence="5" id="KW-0560">Oxidoreductase</keyword>
<evidence type="ECO:0000313" key="8">
    <source>
        <dbReference type="Proteomes" id="UP001333102"/>
    </source>
</evidence>
<dbReference type="PANTHER" id="PTHR43303:SF4">
    <property type="entry name" value="NADPH DEHYDROGENASE C23G7.10C-RELATED"/>
    <property type="match status" value="1"/>
</dbReference>
<dbReference type="PANTHER" id="PTHR43303">
    <property type="entry name" value="NADPH DEHYDROGENASE C23G7.10C-RELATED"/>
    <property type="match status" value="1"/>
</dbReference>
<keyword evidence="2" id="KW-0285">Flavoprotein</keyword>
<dbReference type="InterPro" id="IPR001155">
    <property type="entry name" value="OxRdtase_FMN_N"/>
</dbReference>
<keyword evidence="8" id="KW-1185">Reference proteome</keyword>
<evidence type="ECO:0000256" key="2">
    <source>
        <dbReference type="ARBA" id="ARBA00022630"/>
    </source>
</evidence>
<sequence length="345" mass="37756">MSLLFTPIQLRSVRLRNRVVMSPMCQYSAGDDGCATDWHLVHYGARATGGVGLVILEATAVEPRGRISRQDLGLYDPAQLPMLRRIVQFIHQEGAAAGIQLAHAGAKAFSADRGRGPQRPVAPCAHPFAEGWVTPEALDTAGMARVREAFVRAASWAAELGFDVVEVHAAHGYLLHEFLSPLTNRRADAYGGDLEGRMRFPLEVVAAVREAWPEDRPLFVRLSTTDWVPGGFDVDQAVQVARALASLGVDLVDCSSGGMPQAQVPTFPGYQVDNARRIRHETGLPTTALGLITEPEHAESLLRRGDADLVALGRELLRNPYWPLRAAAVLGDEPPWPRQYLRARR</sequence>
<dbReference type="InterPro" id="IPR013785">
    <property type="entry name" value="Aldolase_TIM"/>
</dbReference>
<dbReference type="InterPro" id="IPR044152">
    <property type="entry name" value="YqjM-like"/>
</dbReference>
<protein>
    <submittedName>
        <fullName evidence="7">NADH:flavin oxidoreductase/NADH oxidase</fullName>
    </submittedName>
</protein>
<dbReference type="SUPFAM" id="SSF51395">
    <property type="entry name" value="FMN-linked oxidoreductases"/>
    <property type="match status" value="1"/>
</dbReference>
<dbReference type="Pfam" id="PF00724">
    <property type="entry name" value="Oxidored_FMN"/>
    <property type="match status" value="1"/>
</dbReference>
<evidence type="ECO:0000313" key="7">
    <source>
        <dbReference type="EMBL" id="WRP15519.1"/>
    </source>
</evidence>
<organism evidence="7 8">
    <name type="scientific">Geochorda subterranea</name>
    <dbReference type="NCBI Taxonomy" id="3109564"/>
    <lineage>
        <taxon>Bacteria</taxon>
        <taxon>Bacillati</taxon>
        <taxon>Bacillota</taxon>
        <taxon>Limnochordia</taxon>
        <taxon>Limnochordales</taxon>
        <taxon>Geochordaceae</taxon>
        <taxon>Geochorda</taxon>
    </lineage>
</organism>
<dbReference type="EMBL" id="CP141614">
    <property type="protein sequence ID" value="WRP15519.1"/>
    <property type="molecule type" value="Genomic_DNA"/>
</dbReference>
<keyword evidence="4" id="KW-0521">NADP</keyword>
<dbReference type="CDD" id="cd02932">
    <property type="entry name" value="OYE_YqiM_FMN"/>
    <property type="match status" value="1"/>
</dbReference>
<evidence type="ECO:0000259" key="6">
    <source>
        <dbReference type="Pfam" id="PF00724"/>
    </source>
</evidence>
<gene>
    <name evidence="7" type="ORF">VLY81_04970</name>
</gene>
<comment type="cofactor">
    <cofactor evidence="1">
        <name>FMN</name>
        <dbReference type="ChEBI" id="CHEBI:58210"/>
    </cofactor>
</comment>
<evidence type="ECO:0000256" key="5">
    <source>
        <dbReference type="ARBA" id="ARBA00023002"/>
    </source>
</evidence>
<keyword evidence="3" id="KW-0288">FMN</keyword>
<reference evidence="8" key="1">
    <citation type="submission" date="2023-12" db="EMBL/GenBank/DDBJ databases">
        <title>Novel isolates from deep terrestrial aquifers shed light on the physiology and ecology of the class Limnochordia.</title>
        <authorList>
            <person name="Karnachuk O.V."/>
            <person name="Lukina A.P."/>
            <person name="Avakyan M.R."/>
            <person name="Kadnikov V."/>
            <person name="Begmatov S."/>
            <person name="Beletsky A.V."/>
            <person name="Mardanov A.V."/>
            <person name="Ravin N.V."/>
        </authorList>
    </citation>
    <scope>NUCLEOTIDE SEQUENCE [LARGE SCALE GENOMIC DNA]</scope>
    <source>
        <strain evidence="8">LN</strain>
    </source>
</reference>
<dbReference type="RefSeq" id="WP_324669926.1">
    <property type="nucleotide sequence ID" value="NZ_CP141614.1"/>
</dbReference>
<accession>A0ABZ1BRT3</accession>
<evidence type="ECO:0000256" key="4">
    <source>
        <dbReference type="ARBA" id="ARBA00022857"/>
    </source>
</evidence>
<name>A0ABZ1BRT3_9FIRM</name>
<evidence type="ECO:0000256" key="3">
    <source>
        <dbReference type="ARBA" id="ARBA00022643"/>
    </source>
</evidence>
<dbReference type="Gene3D" id="3.20.20.70">
    <property type="entry name" value="Aldolase class I"/>
    <property type="match status" value="1"/>
</dbReference>
<proteinExistence type="predicted"/>
<dbReference type="Proteomes" id="UP001333102">
    <property type="component" value="Chromosome"/>
</dbReference>
<feature type="domain" description="NADH:flavin oxidoreductase/NADH oxidase N-terminal" evidence="6">
    <location>
        <begin position="4"/>
        <end position="329"/>
    </location>
</feature>